<keyword evidence="1" id="KW-0732">Signal</keyword>
<evidence type="ECO:0000313" key="3">
    <source>
        <dbReference type="Proteomes" id="UP000596337"/>
    </source>
</evidence>
<dbReference type="RefSeq" id="WP_203347575.1">
    <property type="nucleotide sequence ID" value="NZ_CANMIY010000004.1"/>
</dbReference>
<organism evidence="2 3">
    <name type="scientific">Vibrio diabolicus</name>
    <dbReference type="NCBI Taxonomy" id="50719"/>
    <lineage>
        <taxon>Bacteria</taxon>
        <taxon>Pseudomonadati</taxon>
        <taxon>Pseudomonadota</taxon>
        <taxon>Gammaproteobacteria</taxon>
        <taxon>Vibrionales</taxon>
        <taxon>Vibrionaceae</taxon>
        <taxon>Vibrio</taxon>
        <taxon>Vibrio diabolicus subgroup</taxon>
    </lineage>
</organism>
<gene>
    <name evidence="2" type="ORF">JOS67_23635</name>
</gene>
<reference evidence="2 3" key="1">
    <citation type="submission" date="2021-01" db="EMBL/GenBank/DDBJ databases">
        <title>Characterization of a novel blaVMB-2- harboring plasmid in Vibrio diabolicus.</title>
        <authorList>
            <person name="Liu M."/>
        </authorList>
    </citation>
    <scope>NUCLEOTIDE SEQUENCE [LARGE SCALE GENOMIC DNA]</scope>
    <source>
        <strain evidence="2 3">SLV18</strain>
    </source>
</reference>
<feature type="chain" id="PRO_5041647721" evidence="1">
    <location>
        <begin position="23"/>
        <end position="192"/>
    </location>
</feature>
<name>A0AA92LVF5_9VIBR</name>
<feature type="signal peptide" evidence="1">
    <location>
        <begin position="1"/>
        <end position="22"/>
    </location>
</feature>
<evidence type="ECO:0000256" key="1">
    <source>
        <dbReference type="SAM" id="SignalP"/>
    </source>
</evidence>
<dbReference type="AlphaFoldDB" id="A0AA92LVF5"/>
<proteinExistence type="predicted"/>
<dbReference type="Proteomes" id="UP000596337">
    <property type="component" value="Chromosome 2"/>
</dbReference>
<accession>A0AA92LVF5</accession>
<evidence type="ECO:0000313" key="2">
    <source>
        <dbReference type="EMBL" id="QRG85124.1"/>
    </source>
</evidence>
<protein>
    <submittedName>
        <fullName evidence="2">Uncharacterized protein</fullName>
    </submittedName>
</protein>
<dbReference type="EMBL" id="CP069197">
    <property type="protein sequence ID" value="QRG85124.1"/>
    <property type="molecule type" value="Genomic_DNA"/>
</dbReference>
<sequence length="192" mass="22583">MRFYPRVLFSLCCFSVTFPAFSTPSWWQDMLSSIPYSNLKERIETRGSWYRCDVQQQDASTYFSTFCLDDFSYYQQHLYGEVVLGKDSAQFSFLTEYQWQSLNDLILNLRKDGLVLRSITIGQEHYDVFEALEKKSSELVDKEVILLINRYPQETIRSLFWVKPDEFSSPSPSLNVELHSDGEIIDVKVTRF</sequence>